<gene>
    <name evidence="1" type="ORF">WICMUC_003812</name>
</gene>
<dbReference type="OrthoDB" id="6375174at2759"/>
<proteinExistence type="predicted"/>
<sequence>MESSSEPFIMNDSEAIMLALKTILNIDNYPILIHSNKGKHRIGVLVGIMRKLLQGWSITGIFNEYDKFAGGKGESDIEFIECFEPRGLKVDEANLPGFVRIE</sequence>
<evidence type="ECO:0000313" key="1">
    <source>
        <dbReference type="EMBL" id="KAH3673194.1"/>
    </source>
</evidence>
<dbReference type="GO" id="GO:0005737">
    <property type="term" value="C:cytoplasm"/>
    <property type="evidence" value="ECO:0007669"/>
    <property type="project" value="TreeGrafter"/>
</dbReference>
<dbReference type="GO" id="GO:0016791">
    <property type="term" value="F:phosphatase activity"/>
    <property type="evidence" value="ECO:0007669"/>
    <property type="project" value="TreeGrafter"/>
</dbReference>
<dbReference type="SUPFAM" id="SSF52799">
    <property type="entry name" value="(Phosphotyrosine protein) phosphatases II"/>
    <property type="match status" value="1"/>
</dbReference>
<evidence type="ECO:0000313" key="2">
    <source>
        <dbReference type="Proteomes" id="UP000769528"/>
    </source>
</evidence>
<dbReference type="EMBL" id="JAEUBF010001036">
    <property type="protein sequence ID" value="KAH3673194.1"/>
    <property type="molecule type" value="Genomic_DNA"/>
</dbReference>
<dbReference type="InterPro" id="IPR004861">
    <property type="entry name" value="Siw14-like"/>
</dbReference>
<dbReference type="AlphaFoldDB" id="A0A9P8PKS3"/>
<dbReference type="PANTHER" id="PTHR31126:SF74">
    <property type="entry name" value="TYROSINE-PROTEIN PHOSPHATASE-LIKE PROTEIN OCA2"/>
    <property type="match status" value="1"/>
</dbReference>
<dbReference type="PANTHER" id="PTHR31126">
    <property type="entry name" value="TYROSINE-PROTEIN PHOSPHATASE"/>
    <property type="match status" value="1"/>
</dbReference>
<reference evidence="1" key="1">
    <citation type="journal article" date="2021" name="Open Biol.">
        <title>Shared evolutionary footprints suggest mitochondrial oxidative damage underlies multiple complex I losses in fungi.</title>
        <authorList>
            <person name="Schikora-Tamarit M.A."/>
            <person name="Marcet-Houben M."/>
            <person name="Nosek J."/>
            <person name="Gabaldon T."/>
        </authorList>
    </citation>
    <scope>NUCLEOTIDE SEQUENCE</scope>
    <source>
        <strain evidence="1">CBS6341</strain>
    </source>
</reference>
<comment type="caution">
    <text evidence="1">The sequence shown here is derived from an EMBL/GenBank/DDBJ whole genome shotgun (WGS) entry which is preliminary data.</text>
</comment>
<dbReference type="Pfam" id="PF03162">
    <property type="entry name" value="Y_phosphatase2"/>
    <property type="match status" value="1"/>
</dbReference>
<name>A0A9P8PKS3_9ASCO</name>
<accession>A0A9P8PKS3</accession>
<protein>
    <submittedName>
        <fullName evidence="1">Uncharacterized protein</fullName>
    </submittedName>
</protein>
<keyword evidence="2" id="KW-1185">Reference proteome</keyword>
<dbReference type="Proteomes" id="UP000769528">
    <property type="component" value="Unassembled WGS sequence"/>
</dbReference>
<dbReference type="GO" id="GO:0052840">
    <property type="term" value="F:inositol diphosphate tetrakisphosphate diphosphatase activity"/>
    <property type="evidence" value="ECO:0007669"/>
    <property type="project" value="TreeGrafter"/>
</dbReference>
<dbReference type="Gene3D" id="3.90.190.10">
    <property type="entry name" value="Protein tyrosine phosphatase superfamily"/>
    <property type="match status" value="1"/>
</dbReference>
<organism evidence="1 2">
    <name type="scientific">Wickerhamomyces mucosus</name>
    <dbReference type="NCBI Taxonomy" id="1378264"/>
    <lineage>
        <taxon>Eukaryota</taxon>
        <taxon>Fungi</taxon>
        <taxon>Dikarya</taxon>
        <taxon>Ascomycota</taxon>
        <taxon>Saccharomycotina</taxon>
        <taxon>Saccharomycetes</taxon>
        <taxon>Phaffomycetales</taxon>
        <taxon>Wickerhamomycetaceae</taxon>
        <taxon>Wickerhamomyces</taxon>
    </lineage>
</organism>
<dbReference type="InterPro" id="IPR029021">
    <property type="entry name" value="Prot-tyrosine_phosphatase-like"/>
</dbReference>
<reference evidence="1" key="2">
    <citation type="submission" date="2021-01" db="EMBL/GenBank/DDBJ databases">
        <authorList>
            <person name="Schikora-Tamarit M.A."/>
        </authorList>
    </citation>
    <scope>NUCLEOTIDE SEQUENCE</scope>
    <source>
        <strain evidence="1">CBS6341</strain>
    </source>
</reference>